<feature type="region of interest" description="Disordered" evidence="1">
    <location>
        <begin position="121"/>
        <end position="151"/>
    </location>
</feature>
<dbReference type="Pfam" id="PF00149">
    <property type="entry name" value="Metallophos"/>
    <property type="match status" value="1"/>
</dbReference>
<evidence type="ECO:0000313" key="4">
    <source>
        <dbReference type="Proteomes" id="UP000017840"/>
    </source>
</evidence>
<evidence type="ECO:0000256" key="1">
    <source>
        <dbReference type="SAM" id="MobiDB-lite"/>
    </source>
</evidence>
<reference evidence="3 4" key="1">
    <citation type="journal article" date="2013" name="Genome Announc.">
        <title>Draft Genome Sequence of 'Candidatus Halobonum tyrrellensis' Strain G22, Isolated from the Hypersaline Waters of Lake Tyrrell, Australia.</title>
        <authorList>
            <person name="Ugalde J.A."/>
            <person name="Narasingarao P."/>
            <person name="Kuo S."/>
            <person name="Podell S."/>
            <person name="Allen E.E."/>
        </authorList>
    </citation>
    <scope>NUCLEOTIDE SEQUENCE [LARGE SCALE GENOMIC DNA]</scope>
    <source>
        <strain evidence="3 4">G22</strain>
    </source>
</reference>
<keyword evidence="4" id="KW-1185">Reference proteome</keyword>
<dbReference type="EMBL" id="ASGZ01000013">
    <property type="protein sequence ID" value="ESP89311.1"/>
    <property type="molecule type" value="Genomic_DNA"/>
</dbReference>
<sequence>MLDAAFRDRAVYLRAADALVVADLHVGRAEASDVTVPLDEAGDLRGRLAALLDRFDPAEAVFAGDVLHAFDRASAAAERSLRDLGDACREAGARPVVLRGNHDTMLEGAWSGAVRDAYELRPADDAGDGGDATRGPVVVRHGHEAPPDDEDAGLYVVGHDHPAIDVEGRRRPCYLYAEAAYRGADVLMLPAFTRLAGGAEVNGMTARDFRSPFVADADAFRPLVRAEEDDETLTFPPLGAFRRLL</sequence>
<dbReference type="OrthoDB" id="18264at2157"/>
<dbReference type="PANTHER" id="PTHR39323">
    <property type="entry name" value="BLR1149 PROTEIN"/>
    <property type="match status" value="1"/>
</dbReference>
<gene>
    <name evidence="3" type="ORF">K933_04816</name>
</gene>
<dbReference type="AlphaFoldDB" id="V4GW05"/>
<dbReference type="SUPFAM" id="SSF56300">
    <property type="entry name" value="Metallo-dependent phosphatases"/>
    <property type="match status" value="1"/>
</dbReference>
<proteinExistence type="predicted"/>
<feature type="domain" description="Calcineurin-like phosphoesterase" evidence="2">
    <location>
        <begin position="19"/>
        <end position="110"/>
    </location>
</feature>
<dbReference type="PANTHER" id="PTHR39323:SF1">
    <property type="entry name" value="BLR1149 PROTEIN"/>
    <property type="match status" value="1"/>
</dbReference>
<dbReference type="GO" id="GO:0016787">
    <property type="term" value="F:hydrolase activity"/>
    <property type="evidence" value="ECO:0007669"/>
    <property type="project" value="InterPro"/>
</dbReference>
<evidence type="ECO:0000259" key="2">
    <source>
        <dbReference type="Pfam" id="PF00149"/>
    </source>
</evidence>
<dbReference type="Gene3D" id="3.60.21.10">
    <property type="match status" value="1"/>
</dbReference>
<dbReference type="eggNOG" id="arCOG01150">
    <property type="taxonomic scope" value="Archaea"/>
</dbReference>
<accession>V4GW05</accession>
<dbReference type="PIRSF" id="PIRSF000887">
    <property type="entry name" value="Pesterase_MJ0037"/>
    <property type="match status" value="1"/>
</dbReference>
<dbReference type="InterPro" id="IPR029052">
    <property type="entry name" value="Metallo-depent_PP-like"/>
</dbReference>
<comment type="caution">
    <text evidence="3">The sequence shown here is derived from an EMBL/GenBank/DDBJ whole genome shotgun (WGS) entry which is preliminary data.</text>
</comment>
<dbReference type="Proteomes" id="UP000017840">
    <property type="component" value="Unassembled WGS sequence"/>
</dbReference>
<name>V4GW05_9EURY</name>
<organism evidence="3 4">
    <name type="scientific">Candidatus Halobonum tyrrellensis G22</name>
    <dbReference type="NCBI Taxonomy" id="1324957"/>
    <lineage>
        <taxon>Archaea</taxon>
        <taxon>Methanobacteriati</taxon>
        <taxon>Methanobacteriota</taxon>
        <taxon>Stenosarchaea group</taxon>
        <taxon>Halobacteria</taxon>
        <taxon>Halobacteriales</taxon>
        <taxon>Haloferacaceae</taxon>
        <taxon>Candidatus Halobonum</taxon>
    </lineage>
</organism>
<dbReference type="InterPro" id="IPR024173">
    <property type="entry name" value="Pesterase_MJ0037-like"/>
</dbReference>
<dbReference type="InterPro" id="IPR004843">
    <property type="entry name" value="Calcineurin-like_PHP"/>
</dbReference>
<dbReference type="STRING" id="1324957.K933_04816"/>
<evidence type="ECO:0000313" key="3">
    <source>
        <dbReference type="EMBL" id="ESP89311.1"/>
    </source>
</evidence>
<protein>
    <submittedName>
        <fullName evidence="3">Phosphoesterase, icc</fullName>
    </submittedName>
</protein>
<dbReference type="PATRIC" id="fig|1324957.4.peg.977"/>
<dbReference type="RefSeq" id="WP_023393553.1">
    <property type="nucleotide sequence ID" value="NZ_ASGZ01000013.1"/>
</dbReference>